<dbReference type="GO" id="GO:0005524">
    <property type="term" value="F:ATP binding"/>
    <property type="evidence" value="ECO:0007669"/>
    <property type="project" value="InterPro"/>
</dbReference>
<keyword evidence="9" id="KW-1185">Reference proteome</keyword>
<dbReference type="RefSeq" id="WP_097610361.1">
    <property type="nucleotide sequence ID" value="NZ_NWSV01000001.1"/>
</dbReference>
<dbReference type="PANTHER" id="PTHR11384:SF59">
    <property type="entry name" value="LYSOSOMAL COBALAMIN TRANSPORTER ABCD4"/>
    <property type="match status" value="1"/>
</dbReference>
<evidence type="ECO:0000256" key="1">
    <source>
        <dbReference type="ARBA" id="ARBA00004651"/>
    </source>
</evidence>
<dbReference type="SUPFAM" id="SSF90123">
    <property type="entry name" value="ABC transporter transmembrane region"/>
    <property type="match status" value="1"/>
</dbReference>
<dbReference type="Pfam" id="PF06472">
    <property type="entry name" value="ABC_membrane_2"/>
    <property type="match status" value="1"/>
</dbReference>
<feature type="transmembrane region" description="Helical" evidence="6">
    <location>
        <begin position="112"/>
        <end position="132"/>
    </location>
</feature>
<feature type="transmembrane region" description="Helical" evidence="6">
    <location>
        <begin position="75"/>
        <end position="92"/>
    </location>
</feature>
<dbReference type="AlphaFoldDB" id="A0A2A6JJT1"/>
<dbReference type="Gene3D" id="1.20.1560.10">
    <property type="entry name" value="ABC transporter type 1, transmembrane domain"/>
    <property type="match status" value="1"/>
</dbReference>
<dbReference type="InterPro" id="IPR050835">
    <property type="entry name" value="ABC_transporter_sub-D"/>
</dbReference>
<evidence type="ECO:0000256" key="5">
    <source>
        <dbReference type="ARBA" id="ARBA00023136"/>
    </source>
</evidence>
<gene>
    <name evidence="8" type="ORF">CO666_01325</name>
</gene>
<evidence type="ECO:0000313" key="9">
    <source>
        <dbReference type="Proteomes" id="UP000220768"/>
    </source>
</evidence>
<evidence type="ECO:0000256" key="2">
    <source>
        <dbReference type="ARBA" id="ARBA00022448"/>
    </source>
</evidence>
<dbReference type="SUPFAM" id="SSF52540">
    <property type="entry name" value="P-loop containing nucleoside triphosphate hydrolases"/>
    <property type="match status" value="1"/>
</dbReference>
<feature type="transmembrane region" description="Helical" evidence="6">
    <location>
        <begin position="290"/>
        <end position="312"/>
    </location>
</feature>
<sequence>MSTQQIPLKVTATRLVRAVRLFMTSDVGGRATFLLASLITLFGGVSALNVVNSFVGRHFMTAIAERQTAEFIRQAILYAGAFAASTIVSVIARFAEERLALLWREFLTRRAIGLYMSGGAFYRLGVQGTLSFPDQRIAEDIKAFATTTLSFLLMLLSSLLTVFTFSSVLWLISPLLFFTAVIYAAFGSFMTIVLGRPLIKLNYNQLDNEAAFRSGLISVRENAESIMIEGTEQRHANRLSRQFDDLAANFRRIISVNRNVGFFTTGYNWMIQILPVVIIAPVFMRGDMEFGVITQSAAAFAMLVGAFSFIVAQFNSISSFAAVVARISSLIEAIESAHGAPDTRFERIEAEGIFAYERLTLTSPSGEVLLKDLSVLIPADRRVVVTGEGDAAGAALFRATAGLDMSGIGRIVTPSHQYVRFLGQRTYSGPGTLRQILAPSKPSAEATDTEILALLKNVGLARDLMPGDLDSEQDWASLLSPREQQLVALASALAATPSYIVLEKADAVFGHEHLAEILRLLAERKIACINFAEPGTPRSAYDAVLEYGPDGSWTWIDQKAAGEDEARPL</sequence>
<dbReference type="EMBL" id="NWSV01000001">
    <property type="protein sequence ID" value="PDT06284.1"/>
    <property type="molecule type" value="Genomic_DNA"/>
</dbReference>
<feature type="transmembrane region" description="Helical" evidence="6">
    <location>
        <begin position="171"/>
        <end position="194"/>
    </location>
</feature>
<accession>A0A2A6JJT1</accession>
<comment type="caution">
    <text evidence="8">The sequence shown here is derived from an EMBL/GenBank/DDBJ whole genome shotgun (WGS) entry which is preliminary data.</text>
</comment>
<comment type="subcellular location">
    <subcellularLocation>
        <location evidence="1">Cell membrane</location>
        <topology evidence="1">Multi-pass membrane protein</topology>
    </subcellularLocation>
</comment>
<evidence type="ECO:0000256" key="3">
    <source>
        <dbReference type="ARBA" id="ARBA00022692"/>
    </source>
</evidence>
<dbReference type="GO" id="GO:0005886">
    <property type="term" value="C:plasma membrane"/>
    <property type="evidence" value="ECO:0007669"/>
    <property type="project" value="UniProtKB-SubCell"/>
</dbReference>
<keyword evidence="3 6" id="KW-0812">Transmembrane</keyword>
<feature type="domain" description="ABC transmembrane type-1" evidence="7">
    <location>
        <begin position="38"/>
        <end position="319"/>
    </location>
</feature>
<feature type="transmembrane region" description="Helical" evidence="6">
    <location>
        <begin position="260"/>
        <end position="284"/>
    </location>
</feature>
<evidence type="ECO:0000259" key="7">
    <source>
        <dbReference type="PROSITE" id="PS50929"/>
    </source>
</evidence>
<evidence type="ECO:0000256" key="6">
    <source>
        <dbReference type="SAM" id="Phobius"/>
    </source>
</evidence>
<reference evidence="8 9" key="1">
    <citation type="submission" date="2017-09" db="EMBL/GenBank/DDBJ databases">
        <title>Comparative genomics of rhizobia isolated from Phaseolus vulgaris in China.</title>
        <authorList>
            <person name="Tong W."/>
        </authorList>
    </citation>
    <scope>NUCLEOTIDE SEQUENCE [LARGE SCALE GENOMIC DNA]</scope>
    <source>
        <strain evidence="8 9">C5</strain>
    </source>
</reference>
<proteinExistence type="predicted"/>
<keyword evidence="4 6" id="KW-1133">Transmembrane helix</keyword>
<dbReference type="Proteomes" id="UP000220768">
    <property type="component" value="Unassembled WGS sequence"/>
</dbReference>
<evidence type="ECO:0000256" key="4">
    <source>
        <dbReference type="ARBA" id="ARBA00022989"/>
    </source>
</evidence>
<dbReference type="Gene3D" id="3.40.50.300">
    <property type="entry name" value="P-loop containing nucleotide triphosphate hydrolases"/>
    <property type="match status" value="1"/>
</dbReference>
<keyword evidence="5 6" id="KW-0472">Membrane</keyword>
<keyword evidence="2" id="KW-0813">Transport</keyword>
<dbReference type="GO" id="GO:0140359">
    <property type="term" value="F:ABC-type transporter activity"/>
    <property type="evidence" value="ECO:0007669"/>
    <property type="project" value="InterPro"/>
</dbReference>
<dbReference type="InterPro" id="IPR027417">
    <property type="entry name" value="P-loop_NTPase"/>
</dbReference>
<dbReference type="InterPro" id="IPR036640">
    <property type="entry name" value="ABC1_TM_sf"/>
</dbReference>
<evidence type="ECO:0000313" key="8">
    <source>
        <dbReference type="EMBL" id="PDT06284.1"/>
    </source>
</evidence>
<feature type="transmembrane region" description="Helical" evidence="6">
    <location>
        <begin position="31"/>
        <end position="55"/>
    </location>
</feature>
<dbReference type="PANTHER" id="PTHR11384">
    <property type="entry name" value="ATP-BINDING CASSETTE, SUB-FAMILY D MEMBER"/>
    <property type="match status" value="1"/>
</dbReference>
<dbReference type="InterPro" id="IPR011527">
    <property type="entry name" value="ABC1_TM_dom"/>
</dbReference>
<organism evidence="8 9">
    <name type="scientific">Rhizobium chutanense</name>
    <dbReference type="NCBI Taxonomy" id="2035448"/>
    <lineage>
        <taxon>Bacteria</taxon>
        <taxon>Pseudomonadati</taxon>
        <taxon>Pseudomonadota</taxon>
        <taxon>Alphaproteobacteria</taxon>
        <taxon>Hyphomicrobiales</taxon>
        <taxon>Rhizobiaceae</taxon>
        <taxon>Rhizobium/Agrobacterium group</taxon>
        <taxon>Rhizobium</taxon>
    </lineage>
</organism>
<feature type="transmembrane region" description="Helical" evidence="6">
    <location>
        <begin position="144"/>
        <end position="165"/>
    </location>
</feature>
<dbReference type="PROSITE" id="PS50929">
    <property type="entry name" value="ABC_TM1F"/>
    <property type="match status" value="1"/>
</dbReference>
<name>A0A2A6JJT1_9HYPH</name>
<protein>
    <submittedName>
        <fullName evidence="8">ABC transporter</fullName>
    </submittedName>
</protein>